<evidence type="ECO:0000256" key="1">
    <source>
        <dbReference type="SAM" id="MobiDB-lite"/>
    </source>
</evidence>
<dbReference type="PANTHER" id="PTHR22642:SF2">
    <property type="entry name" value="PROTEIN LONG AFTER FAR-RED 3"/>
    <property type="match status" value="1"/>
</dbReference>
<protein>
    <recommendedName>
        <fullName evidence="2">Amidohydrolase 3 domain-containing protein</fullName>
    </recommendedName>
</protein>
<organism evidence="3 4">
    <name type="scientific">Haloechinothrix alba</name>
    <dbReference type="NCBI Taxonomy" id="664784"/>
    <lineage>
        <taxon>Bacteria</taxon>
        <taxon>Bacillati</taxon>
        <taxon>Actinomycetota</taxon>
        <taxon>Actinomycetes</taxon>
        <taxon>Pseudonocardiales</taxon>
        <taxon>Pseudonocardiaceae</taxon>
        <taxon>Haloechinothrix</taxon>
    </lineage>
</organism>
<dbReference type="OrthoDB" id="3238066at2"/>
<evidence type="ECO:0000313" key="3">
    <source>
        <dbReference type="EMBL" id="SNR78987.1"/>
    </source>
</evidence>
<gene>
    <name evidence="3" type="ORF">SAMN06265360_11981</name>
</gene>
<evidence type="ECO:0000259" key="2">
    <source>
        <dbReference type="Pfam" id="PF07969"/>
    </source>
</evidence>
<dbReference type="InterPro" id="IPR013108">
    <property type="entry name" value="Amidohydro_3"/>
</dbReference>
<keyword evidence="4" id="KW-1185">Reference proteome</keyword>
<feature type="region of interest" description="Disordered" evidence="1">
    <location>
        <begin position="520"/>
        <end position="541"/>
    </location>
</feature>
<accession>A0A238Z6E4</accession>
<dbReference type="Gene3D" id="3.20.20.140">
    <property type="entry name" value="Metal-dependent hydrolases"/>
    <property type="match status" value="1"/>
</dbReference>
<dbReference type="PANTHER" id="PTHR22642">
    <property type="entry name" value="IMIDAZOLONEPROPIONASE"/>
    <property type="match status" value="1"/>
</dbReference>
<dbReference type="InterPro" id="IPR011059">
    <property type="entry name" value="Metal-dep_hydrolase_composite"/>
</dbReference>
<dbReference type="SUPFAM" id="SSF51556">
    <property type="entry name" value="Metallo-dependent hydrolases"/>
    <property type="match status" value="1"/>
</dbReference>
<dbReference type="AlphaFoldDB" id="A0A238Z6E4"/>
<dbReference type="Gene3D" id="2.30.40.10">
    <property type="entry name" value="Urease, subunit C, domain 1"/>
    <property type="match status" value="1"/>
</dbReference>
<evidence type="ECO:0000313" key="4">
    <source>
        <dbReference type="Proteomes" id="UP000198348"/>
    </source>
</evidence>
<dbReference type="Gene3D" id="3.10.310.70">
    <property type="match status" value="1"/>
</dbReference>
<reference evidence="3 4" key="1">
    <citation type="submission" date="2017-06" db="EMBL/GenBank/DDBJ databases">
        <authorList>
            <person name="Kim H.J."/>
            <person name="Triplett B.A."/>
        </authorList>
    </citation>
    <scope>NUCLEOTIDE SEQUENCE [LARGE SCALE GENOMIC DNA]</scope>
    <source>
        <strain evidence="3 4">DSM 45207</strain>
    </source>
</reference>
<dbReference type="Proteomes" id="UP000198348">
    <property type="component" value="Unassembled WGS sequence"/>
</dbReference>
<proteinExistence type="predicted"/>
<sequence length="558" mass="58258">MRAVEAGTGRLRPVNSSRTTLLTGGRIHSPSAPDATAMAVEGATVTWLGQDRPGRALHPDAEEIPLDGAFVAPSFVDAHVHATATGLYLAGPDLTTVGGPDELLEAVRGWCAAASVGQVLLAHGWDEDTWSSSRLPSRAELDEACGTVPVYLSRVDVHSALVSSALAALAPGASEVAGWTADGPVTSEAHHQLRGAAQAAVPAEQRRLAQRTFLDAAAAAGVTSVHECAGPMISGEDDLRELVELASAARRPDVVPYWGELAGSTGADAVRRARELGAVGLAGDLCVDGALGSRTAALHESYADPGEHSAGSRGIQYLDAAEVAAHVIACTEEGMQAGFHAIGDRAVGAVIEGFGAAERVLGQRAIAARSHRVEHLEMVDEEQAAELARWNVTASMQPAFDALWGGAEGMYQRRLGRDRARGLNPFSMLAARGVALAYGSDSPVTPLAPWQTVRAAVHHHTPGAGVSPRAAFNAHTRGGYRASGLFDGLSGRLVPGAPANYAVWEVGELSVAAPDARVQRWSTDPRSRVPPLPRVDPDAPLPRCRRTVLRGETLFGPS</sequence>
<name>A0A238Z6E4_9PSEU</name>
<dbReference type="Pfam" id="PF07969">
    <property type="entry name" value="Amidohydro_3"/>
    <property type="match status" value="1"/>
</dbReference>
<dbReference type="EMBL" id="FZNW01000019">
    <property type="protein sequence ID" value="SNR78987.1"/>
    <property type="molecule type" value="Genomic_DNA"/>
</dbReference>
<dbReference type="SUPFAM" id="SSF51338">
    <property type="entry name" value="Composite domain of metallo-dependent hydrolases"/>
    <property type="match status" value="1"/>
</dbReference>
<dbReference type="InterPro" id="IPR032466">
    <property type="entry name" value="Metal_Hydrolase"/>
</dbReference>
<feature type="domain" description="Amidohydrolase 3" evidence="2">
    <location>
        <begin position="63"/>
        <end position="554"/>
    </location>
</feature>
<dbReference type="GO" id="GO:0016810">
    <property type="term" value="F:hydrolase activity, acting on carbon-nitrogen (but not peptide) bonds"/>
    <property type="evidence" value="ECO:0007669"/>
    <property type="project" value="InterPro"/>
</dbReference>